<dbReference type="Gramene" id="Psat03G0267000-T1">
    <property type="protein sequence ID" value="KAI5427336.1"/>
    <property type="gene ID" value="KIW84_032670"/>
</dbReference>
<dbReference type="Proteomes" id="UP001058974">
    <property type="component" value="Chromosome 3"/>
</dbReference>
<proteinExistence type="predicted"/>
<sequence>MRICDESLKHSFGRIPPAEESEIALLAVKNSQMSNGKEIREEADLLEEKRMVAAFTSTIARKSATPGYGFRVRPREFNIEDLGLRRVEIEKKNVKDGKLAANWKSPYRVWAGTGKGAYFLKSLEREHISRTWNIAKLKRYYS</sequence>
<organism evidence="1 2">
    <name type="scientific">Pisum sativum</name>
    <name type="common">Garden pea</name>
    <name type="synonym">Lathyrus oleraceus</name>
    <dbReference type="NCBI Taxonomy" id="3888"/>
    <lineage>
        <taxon>Eukaryota</taxon>
        <taxon>Viridiplantae</taxon>
        <taxon>Streptophyta</taxon>
        <taxon>Embryophyta</taxon>
        <taxon>Tracheophyta</taxon>
        <taxon>Spermatophyta</taxon>
        <taxon>Magnoliopsida</taxon>
        <taxon>eudicotyledons</taxon>
        <taxon>Gunneridae</taxon>
        <taxon>Pentapetalae</taxon>
        <taxon>rosids</taxon>
        <taxon>fabids</taxon>
        <taxon>Fabales</taxon>
        <taxon>Fabaceae</taxon>
        <taxon>Papilionoideae</taxon>
        <taxon>50 kb inversion clade</taxon>
        <taxon>NPAAA clade</taxon>
        <taxon>Hologalegina</taxon>
        <taxon>IRL clade</taxon>
        <taxon>Fabeae</taxon>
        <taxon>Lathyrus</taxon>
    </lineage>
</organism>
<name>A0A9D4XZ64_PEA</name>
<comment type="caution">
    <text evidence="1">The sequence shown here is derived from an EMBL/GenBank/DDBJ whole genome shotgun (WGS) entry which is preliminary data.</text>
</comment>
<dbReference type="EMBL" id="JAMSHJ010000003">
    <property type="protein sequence ID" value="KAI5427336.1"/>
    <property type="molecule type" value="Genomic_DNA"/>
</dbReference>
<reference evidence="1 2" key="1">
    <citation type="journal article" date="2022" name="Nat. Genet.">
        <title>Improved pea reference genome and pan-genome highlight genomic features and evolutionary characteristics.</title>
        <authorList>
            <person name="Yang T."/>
            <person name="Liu R."/>
            <person name="Luo Y."/>
            <person name="Hu S."/>
            <person name="Wang D."/>
            <person name="Wang C."/>
            <person name="Pandey M.K."/>
            <person name="Ge S."/>
            <person name="Xu Q."/>
            <person name="Li N."/>
            <person name="Li G."/>
            <person name="Huang Y."/>
            <person name="Saxena R.K."/>
            <person name="Ji Y."/>
            <person name="Li M."/>
            <person name="Yan X."/>
            <person name="He Y."/>
            <person name="Liu Y."/>
            <person name="Wang X."/>
            <person name="Xiang C."/>
            <person name="Varshney R.K."/>
            <person name="Ding H."/>
            <person name="Gao S."/>
            <person name="Zong X."/>
        </authorList>
    </citation>
    <scope>NUCLEOTIDE SEQUENCE [LARGE SCALE GENOMIC DNA]</scope>
    <source>
        <strain evidence="1 2">cv. Zhongwan 6</strain>
    </source>
</reference>
<dbReference type="AlphaFoldDB" id="A0A9D4XZ64"/>
<keyword evidence="2" id="KW-1185">Reference proteome</keyword>
<accession>A0A9D4XZ64</accession>
<evidence type="ECO:0000313" key="2">
    <source>
        <dbReference type="Proteomes" id="UP001058974"/>
    </source>
</evidence>
<evidence type="ECO:0000313" key="1">
    <source>
        <dbReference type="EMBL" id="KAI5427336.1"/>
    </source>
</evidence>
<gene>
    <name evidence="1" type="ORF">KIW84_032670</name>
</gene>
<protein>
    <submittedName>
        <fullName evidence="1">Uncharacterized protein</fullName>
    </submittedName>
</protein>